<reference evidence="2" key="2">
    <citation type="journal article" date="2009" name="Genome Res.">
        <title>Comparative genomic analyses of the human fungal pathogens Coccidioides and their relatives.</title>
        <authorList>
            <person name="Sharpton T.J."/>
            <person name="Stajich J.E."/>
            <person name="Rounsley S.D."/>
            <person name="Gardner M.J."/>
            <person name="Wortman J.R."/>
            <person name="Jordar V.S."/>
            <person name="Maiti R."/>
            <person name="Kodira C.D."/>
            <person name="Neafsey D.E."/>
            <person name="Zeng Q."/>
            <person name="Hung C.-Y."/>
            <person name="McMahan C."/>
            <person name="Muszewska A."/>
            <person name="Grynberg M."/>
            <person name="Mandel M.A."/>
            <person name="Kellner E.M."/>
            <person name="Barker B.M."/>
            <person name="Galgiani J.N."/>
            <person name="Orbach M.J."/>
            <person name="Kirkland T.N."/>
            <person name="Cole G.T."/>
            <person name="Henn M.R."/>
            <person name="Birren B.W."/>
            <person name="Taylor J.W."/>
        </authorList>
    </citation>
    <scope>NUCLEOTIDE SEQUENCE [LARGE SCALE GENOMIC DNA]</scope>
    <source>
        <strain evidence="2">RMSCC 3488</strain>
    </source>
</reference>
<evidence type="ECO:0000313" key="1">
    <source>
        <dbReference type="EMBL" id="KMM69304.1"/>
    </source>
</evidence>
<dbReference type="AlphaFoldDB" id="A0A0J6FKD2"/>
<dbReference type="VEuPathDB" id="FungiDB:CPAG_05622"/>
<gene>
    <name evidence="1" type="ORF">CPAG_05622</name>
</gene>
<evidence type="ECO:0000313" key="2">
    <source>
        <dbReference type="Proteomes" id="UP000054567"/>
    </source>
</evidence>
<name>A0A0J6FKD2_COCPO</name>
<reference evidence="1 2" key="1">
    <citation type="submission" date="2007-06" db="EMBL/GenBank/DDBJ databases">
        <title>The Genome Sequence of Coccidioides posadasii RMSCC_3488.</title>
        <authorList>
            <consortium name="Coccidioides Genome Resources Consortium"/>
            <consortium name="The Broad Institute Genome Sequencing Platform"/>
            <person name="Henn M.R."/>
            <person name="Sykes S."/>
            <person name="Young S."/>
            <person name="Jaffe D."/>
            <person name="Berlin A."/>
            <person name="Alvarez P."/>
            <person name="Butler J."/>
            <person name="Gnerre S."/>
            <person name="Grabherr M."/>
            <person name="Mauceli E."/>
            <person name="Brockman W."/>
            <person name="Kodira C."/>
            <person name="Alvarado L."/>
            <person name="Zeng Q."/>
            <person name="Crawford M."/>
            <person name="Antoine C."/>
            <person name="Devon K."/>
            <person name="Galgiani J."/>
            <person name="Orsborn K."/>
            <person name="Lewis M.L."/>
            <person name="Nusbaum C."/>
            <person name="Galagan J."/>
            <person name="Birren B."/>
        </authorList>
    </citation>
    <scope>NUCLEOTIDE SEQUENCE [LARGE SCALE GENOMIC DNA]</scope>
    <source>
        <strain evidence="1 2">RMSCC 3488</strain>
    </source>
</reference>
<dbReference type="Proteomes" id="UP000054567">
    <property type="component" value="Unassembled WGS sequence"/>
</dbReference>
<organism evidence="1 2">
    <name type="scientific">Coccidioides posadasii RMSCC 3488</name>
    <dbReference type="NCBI Taxonomy" id="454284"/>
    <lineage>
        <taxon>Eukaryota</taxon>
        <taxon>Fungi</taxon>
        <taxon>Dikarya</taxon>
        <taxon>Ascomycota</taxon>
        <taxon>Pezizomycotina</taxon>
        <taxon>Eurotiomycetes</taxon>
        <taxon>Eurotiomycetidae</taxon>
        <taxon>Onygenales</taxon>
        <taxon>Onygenaceae</taxon>
        <taxon>Coccidioides</taxon>
    </lineage>
</organism>
<proteinExistence type="predicted"/>
<reference evidence="2" key="3">
    <citation type="journal article" date="2010" name="Genome Res.">
        <title>Population genomic sequencing of Coccidioides fungi reveals recent hybridization and transposon control.</title>
        <authorList>
            <person name="Neafsey D.E."/>
            <person name="Barker B.M."/>
            <person name="Sharpton T.J."/>
            <person name="Stajich J.E."/>
            <person name="Park D.J."/>
            <person name="Whiston E."/>
            <person name="Hung C.-Y."/>
            <person name="McMahan C."/>
            <person name="White J."/>
            <person name="Sykes S."/>
            <person name="Heiman D."/>
            <person name="Young S."/>
            <person name="Zeng Q."/>
            <person name="Abouelleil A."/>
            <person name="Aftuck L."/>
            <person name="Bessette D."/>
            <person name="Brown A."/>
            <person name="FitzGerald M."/>
            <person name="Lui A."/>
            <person name="Macdonald J.P."/>
            <person name="Priest M."/>
            <person name="Orbach M.J."/>
            <person name="Galgiani J.N."/>
            <person name="Kirkland T.N."/>
            <person name="Cole G.T."/>
            <person name="Birren B.W."/>
            <person name="Henn M.R."/>
            <person name="Taylor J.W."/>
            <person name="Rounsley S.D."/>
        </authorList>
    </citation>
    <scope>NUCLEOTIDE SEQUENCE [LARGE SCALE GENOMIC DNA]</scope>
    <source>
        <strain evidence="2">RMSCC 3488</strain>
    </source>
</reference>
<dbReference type="EMBL" id="DS268111">
    <property type="protein sequence ID" value="KMM69304.1"/>
    <property type="molecule type" value="Genomic_DNA"/>
</dbReference>
<accession>A0A0J6FKD2</accession>
<sequence length="138" mass="15172">MAVVPQASRFFEATTPNGSAKLGCSPHVWMEPPSQERPLTRLSTPGHDAELSPFLQMKRFVHLGIQQLCFAAEIMALLEKHEYSSQPAQPPEIVALHFSWLFPLATLGSSSSTTPTICSEVKNKWLLSQLCCDGGNHP</sequence>
<protein>
    <submittedName>
        <fullName evidence="1">Uncharacterized protein</fullName>
    </submittedName>
</protein>